<evidence type="ECO:0000259" key="9">
    <source>
        <dbReference type="Pfam" id="PF02770"/>
    </source>
</evidence>
<comment type="cofactor">
    <cofactor evidence="1 7">
        <name>FAD</name>
        <dbReference type="ChEBI" id="CHEBI:57692"/>
    </cofactor>
</comment>
<dbReference type="SUPFAM" id="SSF47203">
    <property type="entry name" value="Acyl-CoA dehydrogenase C-terminal domain-like"/>
    <property type="match status" value="1"/>
</dbReference>
<evidence type="ECO:0000259" key="10">
    <source>
        <dbReference type="Pfam" id="PF02771"/>
    </source>
</evidence>
<comment type="subunit">
    <text evidence="3">Homodimer.</text>
</comment>
<evidence type="ECO:0000256" key="5">
    <source>
        <dbReference type="ARBA" id="ARBA00022827"/>
    </source>
</evidence>
<evidence type="ECO:0000256" key="1">
    <source>
        <dbReference type="ARBA" id="ARBA00001974"/>
    </source>
</evidence>
<feature type="domain" description="Acyl-CoA dehydrogenase/oxidase C-terminal" evidence="8">
    <location>
        <begin position="256"/>
        <end position="412"/>
    </location>
</feature>
<sequence>MADMLLAKSSRLQELEAAMEDFVNNHCIPAEGPFEEALGHGAQRWQAVPQIMEDLKAEARRRGLWNLWLPKEFPQGAGLTNAEYAVLAEITGRSLLAPEACNCSAPDTGNMEVLLRYGSAEQKQRWLEPLLNGEIRSAFLMTEPEVASSDATNIRCTFTREPDGGYTIQGRKWWSSGAMDPRCRIAVVMGTVVGKPGQEQSSHSKQTMLLMPMDLPGVKVLRPLQVFGYDDAPHGHAEVLLDSVRVGPEALLLGEGKGFEIAQGRLGPGRVHHCMRLVGAAERSLRVAAARAVDPRKSAFGQPVLGKLGVVRQQLARSRATIEQAKLLVMACAVALDQHSGQGSRPPRVRQLIALIKAAVPIACERAIDQCLQILGSEGVSQDSPVARALIAARTLRLADGPDEVHELVVARYELKAAMERGGGVEGRRSRL</sequence>
<dbReference type="PANTHER" id="PTHR48083">
    <property type="entry name" value="MEDIUM-CHAIN SPECIFIC ACYL-COA DEHYDROGENASE, MITOCHONDRIAL-RELATED"/>
    <property type="match status" value="1"/>
</dbReference>
<dbReference type="InterPro" id="IPR013786">
    <property type="entry name" value="AcylCoA_DH/ox_N"/>
</dbReference>
<gene>
    <name evidence="11" type="ORF">RMAR1173_LOCUS8581</name>
</gene>
<protein>
    <recommendedName>
        <fullName evidence="12">Acyl-CoA dehydrogenase</fullName>
    </recommendedName>
</protein>
<accession>A0A7S2WET9</accession>
<dbReference type="GO" id="GO:0033539">
    <property type="term" value="P:fatty acid beta-oxidation using acyl-CoA dehydrogenase"/>
    <property type="evidence" value="ECO:0007669"/>
    <property type="project" value="TreeGrafter"/>
</dbReference>
<dbReference type="GO" id="GO:0003995">
    <property type="term" value="F:acyl-CoA dehydrogenase activity"/>
    <property type="evidence" value="ECO:0007669"/>
    <property type="project" value="TreeGrafter"/>
</dbReference>
<evidence type="ECO:0008006" key="12">
    <source>
        <dbReference type="Google" id="ProtNLM"/>
    </source>
</evidence>
<proteinExistence type="inferred from homology"/>
<dbReference type="Gene3D" id="1.10.540.10">
    <property type="entry name" value="Acyl-CoA dehydrogenase/oxidase, N-terminal domain"/>
    <property type="match status" value="1"/>
</dbReference>
<dbReference type="InterPro" id="IPR046373">
    <property type="entry name" value="Acyl-CoA_Oxase/DH_mid-dom_sf"/>
</dbReference>
<feature type="domain" description="Acyl-CoA oxidase/dehydrogenase middle" evidence="9">
    <location>
        <begin position="138"/>
        <end position="237"/>
    </location>
</feature>
<evidence type="ECO:0000256" key="2">
    <source>
        <dbReference type="ARBA" id="ARBA00009347"/>
    </source>
</evidence>
<dbReference type="SUPFAM" id="SSF56645">
    <property type="entry name" value="Acyl-CoA dehydrogenase NM domain-like"/>
    <property type="match status" value="1"/>
</dbReference>
<comment type="similarity">
    <text evidence="2 7">Belongs to the acyl-CoA dehydrogenase family.</text>
</comment>
<evidence type="ECO:0000259" key="8">
    <source>
        <dbReference type="Pfam" id="PF00441"/>
    </source>
</evidence>
<evidence type="ECO:0000256" key="3">
    <source>
        <dbReference type="ARBA" id="ARBA00011738"/>
    </source>
</evidence>
<dbReference type="Pfam" id="PF00441">
    <property type="entry name" value="Acyl-CoA_dh_1"/>
    <property type="match status" value="1"/>
</dbReference>
<name>A0A7S2WET9_9STRA</name>
<keyword evidence="4 7" id="KW-0285">Flavoprotein</keyword>
<evidence type="ECO:0000313" key="11">
    <source>
        <dbReference type="EMBL" id="CAD9682358.1"/>
    </source>
</evidence>
<evidence type="ECO:0000256" key="7">
    <source>
        <dbReference type="RuleBase" id="RU362125"/>
    </source>
</evidence>
<keyword evidence="6 7" id="KW-0560">Oxidoreductase</keyword>
<dbReference type="InterPro" id="IPR037069">
    <property type="entry name" value="AcylCoA_DH/ox_N_sf"/>
</dbReference>
<keyword evidence="5 7" id="KW-0274">FAD</keyword>
<dbReference type="Pfam" id="PF02771">
    <property type="entry name" value="Acyl-CoA_dh_N"/>
    <property type="match status" value="1"/>
</dbReference>
<dbReference type="PANTHER" id="PTHR48083:SF13">
    <property type="entry name" value="ACYL-COA DEHYDROGENASE FAMILY MEMBER 11"/>
    <property type="match status" value="1"/>
</dbReference>
<dbReference type="InterPro" id="IPR009075">
    <property type="entry name" value="AcylCo_DH/oxidase_C"/>
</dbReference>
<dbReference type="Gene3D" id="2.40.110.10">
    <property type="entry name" value="Butyryl-CoA Dehydrogenase, subunit A, domain 2"/>
    <property type="match status" value="1"/>
</dbReference>
<dbReference type="GO" id="GO:0050660">
    <property type="term" value="F:flavin adenine dinucleotide binding"/>
    <property type="evidence" value="ECO:0007669"/>
    <property type="project" value="InterPro"/>
</dbReference>
<dbReference type="AlphaFoldDB" id="A0A7S2WET9"/>
<dbReference type="EMBL" id="HBHJ01013151">
    <property type="protein sequence ID" value="CAD9682358.1"/>
    <property type="molecule type" value="Transcribed_RNA"/>
</dbReference>
<organism evidence="11">
    <name type="scientific">Rhizochromulina marina</name>
    <dbReference type="NCBI Taxonomy" id="1034831"/>
    <lineage>
        <taxon>Eukaryota</taxon>
        <taxon>Sar</taxon>
        <taxon>Stramenopiles</taxon>
        <taxon>Ochrophyta</taxon>
        <taxon>Dictyochophyceae</taxon>
        <taxon>Rhizochromulinales</taxon>
        <taxon>Rhizochromulina</taxon>
    </lineage>
</organism>
<dbReference type="Pfam" id="PF02770">
    <property type="entry name" value="Acyl-CoA_dh_M"/>
    <property type="match status" value="1"/>
</dbReference>
<evidence type="ECO:0000256" key="6">
    <source>
        <dbReference type="ARBA" id="ARBA00023002"/>
    </source>
</evidence>
<dbReference type="InterPro" id="IPR009100">
    <property type="entry name" value="AcylCoA_DH/oxidase_NM_dom_sf"/>
</dbReference>
<dbReference type="InterPro" id="IPR006091">
    <property type="entry name" value="Acyl-CoA_Oxase/DH_mid-dom"/>
</dbReference>
<dbReference type="GO" id="GO:0005737">
    <property type="term" value="C:cytoplasm"/>
    <property type="evidence" value="ECO:0007669"/>
    <property type="project" value="TreeGrafter"/>
</dbReference>
<dbReference type="InterPro" id="IPR050741">
    <property type="entry name" value="Acyl-CoA_dehydrogenase"/>
</dbReference>
<dbReference type="InterPro" id="IPR036250">
    <property type="entry name" value="AcylCo_DH-like_C"/>
</dbReference>
<evidence type="ECO:0000256" key="4">
    <source>
        <dbReference type="ARBA" id="ARBA00022630"/>
    </source>
</evidence>
<dbReference type="Gene3D" id="1.20.140.10">
    <property type="entry name" value="Butyryl-CoA Dehydrogenase, subunit A, domain 3"/>
    <property type="match status" value="1"/>
</dbReference>
<feature type="domain" description="Acyl-CoA dehydrogenase/oxidase N-terminal" evidence="10">
    <location>
        <begin position="15"/>
        <end position="134"/>
    </location>
</feature>
<reference evidence="11" key="1">
    <citation type="submission" date="2021-01" db="EMBL/GenBank/DDBJ databases">
        <authorList>
            <person name="Corre E."/>
            <person name="Pelletier E."/>
            <person name="Niang G."/>
            <person name="Scheremetjew M."/>
            <person name="Finn R."/>
            <person name="Kale V."/>
            <person name="Holt S."/>
            <person name="Cochrane G."/>
            <person name="Meng A."/>
            <person name="Brown T."/>
            <person name="Cohen L."/>
        </authorList>
    </citation>
    <scope>NUCLEOTIDE SEQUENCE</scope>
    <source>
        <strain evidence="11">CCMP1243</strain>
    </source>
</reference>